<dbReference type="PANTHER" id="PTHR31669:SF217">
    <property type="entry name" value="PROTEIN FAR1-RELATED SEQUENCE"/>
    <property type="match status" value="1"/>
</dbReference>
<dbReference type="InParanoid" id="K3Y2V7"/>
<feature type="region of interest" description="Disordered" evidence="3">
    <location>
        <begin position="553"/>
        <end position="611"/>
    </location>
</feature>
<dbReference type="STRING" id="4555.K3Y2V7"/>
<dbReference type="EMBL" id="AGNK02002263">
    <property type="status" value="NOT_ANNOTATED_CDS"/>
    <property type="molecule type" value="Genomic_DNA"/>
</dbReference>
<dbReference type="OMA" id="MHEGQEN"/>
<dbReference type="PANTHER" id="PTHR31669">
    <property type="entry name" value="PROTEIN FAR1-RELATED SEQUENCE 10-RELATED"/>
    <property type="match status" value="1"/>
</dbReference>
<dbReference type="HOGENOM" id="CLU_008459_11_0_1"/>
<reference evidence="6" key="1">
    <citation type="journal article" date="2012" name="Nat. Biotechnol.">
        <title>Reference genome sequence of the model plant Setaria.</title>
        <authorList>
            <person name="Bennetzen J.L."/>
            <person name="Schmutz J."/>
            <person name="Wang H."/>
            <person name="Percifield R."/>
            <person name="Hawkins J."/>
            <person name="Pontaroli A.C."/>
            <person name="Estep M."/>
            <person name="Feng L."/>
            <person name="Vaughn J.N."/>
            <person name="Grimwood J."/>
            <person name="Jenkins J."/>
            <person name="Barry K."/>
            <person name="Lindquist E."/>
            <person name="Hellsten U."/>
            <person name="Deshpande S."/>
            <person name="Wang X."/>
            <person name="Wu X."/>
            <person name="Mitros T."/>
            <person name="Triplett J."/>
            <person name="Yang X."/>
            <person name="Ye C.Y."/>
            <person name="Mauro-Herrera M."/>
            <person name="Wang L."/>
            <person name="Li P."/>
            <person name="Sharma M."/>
            <person name="Sharma R."/>
            <person name="Ronald P.C."/>
            <person name="Panaud O."/>
            <person name="Kellogg E.A."/>
            <person name="Brutnell T.P."/>
            <person name="Doust A.N."/>
            <person name="Tuskan G.A."/>
            <person name="Rokhsar D."/>
            <person name="Devos K.M."/>
        </authorList>
    </citation>
    <scope>NUCLEOTIDE SEQUENCE [LARGE SCALE GENOMIC DNA]</scope>
    <source>
        <strain evidence="6">cv. Yugu1</strain>
    </source>
</reference>
<feature type="region of interest" description="Disordered" evidence="3">
    <location>
        <begin position="42"/>
        <end position="142"/>
    </location>
</feature>
<proteinExistence type="inferred from homology"/>
<evidence type="ECO:0000313" key="6">
    <source>
        <dbReference type="Proteomes" id="UP000004995"/>
    </source>
</evidence>
<comment type="function">
    <text evidence="2">Putative transcription activator involved in regulating light control of development.</text>
</comment>
<keyword evidence="1 2" id="KW-0863">Zinc-finger</keyword>
<evidence type="ECO:0000259" key="4">
    <source>
        <dbReference type="PROSITE" id="PS50966"/>
    </source>
</evidence>
<keyword evidence="2" id="KW-0539">Nucleus</keyword>
<dbReference type="Proteomes" id="UP000004995">
    <property type="component" value="Unassembled WGS sequence"/>
</dbReference>
<keyword evidence="2" id="KW-0479">Metal-binding</keyword>
<evidence type="ECO:0000256" key="2">
    <source>
        <dbReference type="RuleBase" id="RU367018"/>
    </source>
</evidence>
<dbReference type="PROSITE" id="PS50966">
    <property type="entry name" value="ZF_SWIM"/>
    <property type="match status" value="1"/>
</dbReference>
<evidence type="ECO:0000313" key="5">
    <source>
        <dbReference type="EnsemblPlants" id="KQL09746"/>
    </source>
</evidence>
<dbReference type="Pfam" id="PF04434">
    <property type="entry name" value="SWIM"/>
    <property type="match status" value="1"/>
</dbReference>
<feature type="compositionally biased region" description="Basic residues" evidence="3">
    <location>
        <begin position="652"/>
        <end position="666"/>
    </location>
</feature>
<dbReference type="EnsemblPlants" id="KQL09746">
    <property type="protein sequence ID" value="KQL09746"/>
    <property type="gene ID" value="SETIT_008539mg"/>
</dbReference>
<feature type="domain" description="SWIM-type" evidence="4">
    <location>
        <begin position="442"/>
        <end position="478"/>
    </location>
</feature>
<protein>
    <recommendedName>
        <fullName evidence="2">Protein FAR1-RELATED SEQUENCE</fullName>
    </recommendedName>
</protein>
<feature type="compositionally biased region" description="Basic and acidic residues" evidence="3">
    <location>
        <begin position="573"/>
        <end position="585"/>
    </location>
</feature>
<dbReference type="eggNOG" id="ENOG502QSJE">
    <property type="taxonomic scope" value="Eukaryota"/>
</dbReference>
<dbReference type="AlphaFoldDB" id="K3Y2V7"/>
<sequence length="709" mass="81354">MTVPGFESLTFAFFKLPCDMQCVITFQTTLPVMGCRRILFEEAGPSGPSRDSADSPSPKRLEINDMRVAVDVRSTEVPERSPRRSEPPQPGERDTIDSCIKVPEMMESSSTRFRTPPTQIGCQQGSNEDETNTTGRQGVVFLPPDTLDANQMIASEEEIPPQTHEAGVSTQSIKNVLQNMHGGAELVPITSRDIENRKATNVREEHADDINKLIEFFKDYQDQAMGVAIAKEFPGVVHKICRWHVVNKHMPHLTNLFGMYAKKNFKDKFYSVLNHPLTPVEFEAAWQELLDEFDLQKDGTLDSLYCQRQLYVPAYFKDQYCGRMASTQRSESSNFVMKKCFVNKHTALHRFAKKMLDFMHSRKMKESEESYHGTSKRLTRSKWPFEIQVSRIYTRNVFKDFEKKMIDCTAYDIEDNPIEGETCYLVTHTNRSSKLSRGQHQFKVRANKENGEFHCECKEWQHTGLFCVHLLRAFMRIQLNSIPQHYILRRYTKYAQQELGFDRNDKLLVGADGVTQLYRIKDLTSLAMAAVRSGSMSRAAHIRTREVLAKLDKDNKEIPPDIGPSTTNMHQESPGEYHANDDRLISRVPPTRSKTKGRSIPPSEKKEITLGAKGVKKGTRKCSICGYYATHNARTCPKLQHNKERLEVLKNRMRGRPRGAQHKRSTSQHDSGGEEHNIGRQQDTKKCKENKYIDYESNDEQFRDTDMEG</sequence>
<evidence type="ECO:0000256" key="3">
    <source>
        <dbReference type="SAM" id="MobiDB-lite"/>
    </source>
</evidence>
<comment type="subcellular location">
    <subcellularLocation>
        <location evidence="2">Nucleus</location>
    </subcellularLocation>
</comment>
<dbReference type="GO" id="GO:0008270">
    <property type="term" value="F:zinc ion binding"/>
    <property type="evidence" value="ECO:0007669"/>
    <property type="project" value="UniProtKB-UniRule"/>
</dbReference>
<keyword evidence="2" id="KW-0862">Zinc</keyword>
<dbReference type="GO" id="GO:0006355">
    <property type="term" value="P:regulation of DNA-templated transcription"/>
    <property type="evidence" value="ECO:0007669"/>
    <property type="project" value="UniProtKB-UniRule"/>
</dbReference>
<name>K3Y2V7_SETIT</name>
<keyword evidence="6" id="KW-1185">Reference proteome</keyword>
<feature type="region of interest" description="Disordered" evidence="3">
    <location>
        <begin position="652"/>
        <end position="709"/>
    </location>
</feature>
<accession>K3Y2V7</accession>
<comment type="similarity">
    <text evidence="2">Belongs to the FHY3/FAR1 family.</text>
</comment>
<dbReference type="InterPro" id="IPR031052">
    <property type="entry name" value="FHY3/FAR1"/>
</dbReference>
<feature type="compositionally biased region" description="Basic and acidic residues" evidence="3">
    <location>
        <begin position="51"/>
        <end position="96"/>
    </location>
</feature>
<evidence type="ECO:0000256" key="1">
    <source>
        <dbReference type="PROSITE-ProRule" id="PRU00325"/>
    </source>
</evidence>
<reference evidence="5" key="2">
    <citation type="submission" date="2018-08" db="UniProtKB">
        <authorList>
            <consortium name="EnsemblPlants"/>
        </authorList>
    </citation>
    <scope>IDENTIFICATION</scope>
    <source>
        <strain evidence="5">Yugu1</strain>
    </source>
</reference>
<dbReference type="Gramene" id="KQL09746">
    <property type="protein sequence ID" value="KQL09746"/>
    <property type="gene ID" value="SETIT_008539mg"/>
</dbReference>
<organism evidence="5 6">
    <name type="scientific">Setaria italica</name>
    <name type="common">Foxtail millet</name>
    <name type="synonym">Panicum italicum</name>
    <dbReference type="NCBI Taxonomy" id="4555"/>
    <lineage>
        <taxon>Eukaryota</taxon>
        <taxon>Viridiplantae</taxon>
        <taxon>Streptophyta</taxon>
        <taxon>Embryophyta</taxon>
        <taxon>Tracheophyta</taxon>
        <taxon>Spermatophyta</taxon>
        <taxon>Magnoliopsida</taxon>
        <taxon>Liliopsida</taxon>
        <taxon>Poales</taxon>
        <taxon>Poaceae</taxon>
        <taxon>PACMAD clade</taxon>
        <taxon>Panicoideae</taxon>
        <taxon>Panicodae</taxon>
        <taxon>Paniceae</taxon>
        <taxon>Cenchrinae</taxon>
        <taxon>Setaria</taxon>
    </lineage>
</organism>
<feature type="compositionally biased region" description="Polar residues" evidence="3">
    <location>
        <begin position="107"/>
        <end position="136"/>
    </location>
</feature>
<feature type="compositionally biased region" description="Basic and acidic residues" evidence="3">
    <location>
        <begin position="671"/>
        <end position="709"/>
    </location>
</feature>
<dbReference type="InterPro" id="IPR007527">
    <property type="entry name" value="Znf_SWIM"/>
</dbReference>
<dbReference type="GO" id="GO:0005634">
    <property type="term" value="C:nucleus"/>
    <property type="evidence" value="ECO:0007669"/>
    <property type="project" value="UniProtKB-SubCell"/>
</dbReference>
<dbReference type="FunCoup" id="K3Y2V7">
    <property type="interactions" value="141"/>
</dbReference>